<evidence type="ECO:0000313" key="14">
    <source>
        <dbReference type="EMBL" id="PYI66933.1"/>
    </source>
</evidence>
<keyword evidence="7 12" id="KW-0808">Transferase</keyword>
<organism evidence="14 15">
    <name type="scientific">Arthrobacter livingstonensis</name>
    <dbReference type="NCBI Taxonomy" id="670078"/>
    <lineage>
        <taxon>Bacteria</taxon>
        <taxon>Bacillati</taxon>
        <taxon>Actinomycetota</taxon>
        <taxon>Actinomycetes</taxon>
        <taxon>Micrococcales</taxon>
        <taxon>Micrococcaceae</taxon>
        <taxon>Arthrobacter</taxon>
    </lineage>
</organism>
<feature type="domain" description="Pterin-binding" evidence="13">
    <location>
        <begin position="37"/>
        <end position="294"/>
    </location>
</feature>
<comment type="similarity">
    <text evidence="4 12">Belongs to the DHPS family.</text>
</comment>
<dbReference type="GO" id="GO:0046656">
    <property type="term" value="P:folic acid biosynthetic process"/>
    <property type="evidence" value="ECO:0007669"/>
    <property type="project" value="UniProtKB-KW"/>
</dbReference>
<dbReference type="EMBL" id="QJVD01000012">
    <property type="protein sequence ID" value="PYI66933.1"/>
    <property type="molecule type" value="Genomic_DNA"/>
</dbReference>
<evidence type="ECO:0000256" key="5">
    <source>
        <dbReference type="ARBA" id="ARBA00012458"/>
    </source>
</evidence>
<keyword evidence="15" id="KW-1185">Reference proteome</keyword>
<name>A0A2V5LAZ0_9MICC</name>
<comment type="catalytic activity">
    <reaction evidence="1">
        <text>(7,8-dihydropterin-6-yl)methyl diphosphate + 4-aminobenzoate = 7,8-dihydropteroate + diphosphate</text>
        <dbReference type="Rhea" id="RHEA:19949"/>
        <dbReference type="ChEBI" id="CHEBI:17836"/>
        <dbReference type="ChEBI" id="CHEBI:17839"/>
        <dbReference type="ChEBI" id="CHEBI:33019"/>
        <dbReference type="ChEBI" id="CHEBI:72950"/>
        <dbReference type="EC" id="2.5.1.15"/>
    </reaction>
</comment>
<comment type="caution">
    <text evidence="14">The sequence shown here is derived from an EMBL/GenBank/DDBJ whole genome shotgun (WGS) entry which is preliminary data.</text>
</comment>
<sequence>MDSLAAAPGTGPATSPLPVLRARTSVASFDRLPADRTVVMGILNCTPDSFSDGGEYSSMDTAISHGLRMFYGGADIIDVGGESTRPGAKDVDEAEEQRRIMPVIEALAKAGALVSVDTRHASTAALALDAGAGLINDVSGTNVHPEMIALIAARQVPYVLMHSRGNSRSMDSLTRYNDVVEDVVRELAEVRERFYAAGVKPEMLIVDPGIGFSKNAGQNWELLANLDRVAELGNRVLVGTSRKRFLGSLLTTAGKAAAPKERDDATSATTALAAAQGIWGVRVHDVGASLDAAKVAARLLVGRSNREARLAEAAQSEAAQPEHARAAL</sequence>
<comment type="pathway">
    <text evidence="3 12">Cofactor biosynthesis; tetrahydrofolate biosynthesis; 7,8-dihydrofolate from 2-amino-4-hydroxy-6-hydroxymethyl-7,8-dihydropteridine diphosphate and 4-aminobenzoate: step 1/2.</text>
</comment>
<dbReference type="PANTHER" id="PTHR20941">
    <property type="entry name" value="FOLATE SYNTHESIS PROTEINS"/>
    <property type="match status" value="1"/>
</dbReference>
<dbReference type="GO" id="GO:0004156">
    <property type="term" value="F:dihydropteroate synthase activity"/>
    <property type="evidence" value="ECO:0007669"/>
    <property type="project" value="UniProtKB-EC"/>
</dbReference>
<evidence type="ECO:0000256" key="6">
    <source>
        <dbReference type="ARBA" id="ARBA00016919"/>
    </source>
</evidence>
<dbReference type="AlphaFoldDB" id="A0A2V5LAZ0"/>
<dbReference type="EC" id="2.5.1.15" evidence="5 12"/>
<gene>
    <name evidence="14" type="primary">folP</name>
    <name evidence="14" type="ORF">CVV68_12645</name>
</gene>
<dbReference type="InterPro" id="IPR006390">
    <property type="entry name" value="DHP_synth_dom"/>
</dbReference>
<evidence type="ECO:0000256" key="9">
    <source>
        <dbReference type="ARBA" id="ARBA00022842"/>
    </source>
</evidence>
<evidence type="ECO:0000256" key="4">
    <source>
        <dbReference type="ARBA" id="ARBA00009503"/>
    </source>
</evidence>
<protein>
    <recommendedName>
        <fullName evidence="6 12">Dihydropteroate synthase</fullName>
        <shortName evidence="12">DHPS</shortName>
        <ecNumber evidence="5 12">2.5.1.15</ecNumber>
    </recommendedName>
    <alternativeName>
        <fullName evidence="11 12">Dihydropteroate pyrophosphorylase</fullName>
    </alternativeName>
</protein>
<evidence type="ECO:0000313" key="15">
    <source>
        <dbReference type="Proteomes" id="UP000247832"/>
    </source>
</evidence>
<evidence type="ECO:0000256" key="10">
    <source>
        <dbReference type="ARBA" id="ARBA00022909"/>
    </source>
</evidence>
<dbReference type="CDD" id="cd00739">
    <property type="entry name" value="DHPS"/>
    <property type="match status" value="1"/>
</dbReference>
<dbReference type="GO" id="GO:0046654">
    <property type="term" value="P:tetrahydrofolate biosynthetic process"/>
    <property type="evidence" value="ECO:0007669"/>
    <property type="project" value="UniProtKB-UniPathway"/>
</dbReference>
<evidence type="ECO:0000256" key="11">
    <source>
        <dbReference type="ARBA" id="ARBA00030193"/>
    </source>
</evidence>
<evidence type="ECO:0000256" key="8">
    <source>
        <dbReference type="ARBA" id="ARBA00022723"/>
    </source>
</evidence>
<dbReference type="Pfam" id="PF00809">
    <property type="entry name" value="Pterin_bind"/>
    <property type="match status" value="1"/>
</dbReference>
<dbReference type="PROSITE" id="PS00793">
    <property type="entry name" value="DHPS_2"/>
    <property type="match status" value="1"/>
</dbReference>
<keyword evidence="9 12" id="KW-0460">Magnesium</keyword>
<dbReference type="Gene3D" id="3.20.20.20">
    <property type="entry name" value="Dihydropteroate synthase-like"/>
    <property type="match status" value="1"/>
</dbReference>
<proteinExistence type="inferred from homology"/>
<dbReference type="GO" id="GO:0046872">
    <property type="term" value="F:metal ion binding"/>
    <property type="evidence" value="ECO:0007669"/>
    <property type="project" value="UniProtKB-KW"/>
</dbReference>
<dbReference type="PROSITE" id="PS00792">
    <property type="entry name" value="DHPS_1"/>
    <property type="match status" value="1"/>
</dbReference>
<keyword evidence="10 12" id="KW-0289">Folate biosynthesis</keyword>
<evidence type="ECO:0000259" key="13">
    <source>
        <dbReference type="PROSITE" id="PS50972"/>
    </source>
</evidence>
<comment type="function">
    <text evidence="12">Catalyzes the condensation of para-aminobenzoate (pABA) with 6-hydroxymethyl-7,8-dihydropterin diphosphate (DHPt-PP) to form 7,8-dihydropteroate (H2Pte), the immediate precursor of folate derivatives.</text>
</comment>
<keyword evidence="8 12" id="KW-0479">Metal-binding</keyword>
<dbReference type="PANTHER" id="PTHR20941:SF1">
    <property type="entry name" value="FOLIC ACID SYNTHESIS PROTEIN FOL1"/>
    <property type="match status" value="1"/>
</dbReference>
<dbReference type="UniPathway" id="UPA00077">
    <property type="reaction ID" value="UER00156"/>
</dbReference>
<evidence type="ECO:0000256" key="12">
    <source>
        <dbReference type="RuleBase" id="RU361205"/>
    </source>
</evidence>
<dbReference type="PROSITE" id="PS50972">
    <property type="entry name" value="PTERIN_BINDING"/>
    <property type="match status" value="1"/>
</dbReference>
<dbReference type="RefSeq" id="WP_110501363.1">
    <property type="nucleotide sequence ID" value="NZ_QJVD01000012.1"/>
</dbReference>
<comment type="cofactor">
    <cofactor evidence="2 12">
        <name>Mg(2+)</name>
        <dbReference type="ChEBI" id="CHEBI:18420"/>
    </cofactor>
</comment>
<dbReference type="NCBIfam" id="TIGR01496">
    <property type="entry name" value="DHPS"/>
    <property type="match status" value="1"/>
</dbReference>
<dbReference type="InterPro" id="IPR045031">
    <property type="entry name" value="DHP_synth-like"/>
</dbReference>
<accession>A0A2V5LAZ0</accession>
<dbReference type="InterPro" id="IPR011005">
    <property type="entry name" value="Dihydropteroate_synth-like_sf"/>
</dbReference>
<evidence type="ECO:0000256" key="2">
    <source>
        <dbReference type="ARBA" id="ARBA00001946"/>
    </source>
</evidence>
<dbReference type="Proteomes" id="UP000247832">
    <property type="component" value="Unassembled WGS sequence"/>
</dbReference>
<evidence type="ECO:0000256" key="1">
    <source>
        <dbReference type="ARBA" id="ARBA00000012"/>
    </source>
</evidence>
<reference evidence="14 15" key="1">
    <citation type="submission" date="2018-05" db="EMBL/GenBank/DDBJ databases">
        <title>Genetic diversity of glacier-inhabiting Cryobacterium bacteria in China and description of Cryobacterium mengkeensis sp. nov. and Arthrobacter glacialis sp. nov.</title>
        <authorList>
            <person name="Liu Q."/>
            <person name="Xin Y.-H."/>
        </authorList>
    </citation>
    <scope>NUCLEOTIDE SEQUENCE [LARGE SCALE GENOMIC DNA]</scope>
    <source>
        <strain evidence="14 15">LI2</strain>
    </source>
</reference>
<dbReference type="InterPro" id="IPR000489">
    <property type="entry name" value="Pterin-binding_dom"/>
</dbReference>
<dbReference type="GO" id="GO:0005829">
    <property type="term" value="C:cytosol"/>
    <property type="evidence" value="ECO:0007669"/>
    <property type="project" value="TreeGrafter"/>
</dbReference>
<evidence type="ECO:0000256" key="3">
    <source>
        <dbReference type="ARBA" id="ARBA00004763"/>
    </source>
</evidence>
<dbReference type="SUPFAM" id="SSF51717">
    <property type="entry name" value="Dihydropteroate synthetase-like"/>
    <property type="match status" value="1"/>
</dbReference>
<dbReference type="OrthoDB" id="9811744at2"/>
<evidence type="ECO:0000256" key="7">
    <source>
        <dbReference type="ARBA" id="ARBA00022679"/>
    </source>
</evidence>
<dbReference type="FunFam" id="3.20.20.20:FF:000006">
    <property type="entry name" value="Dihydropteroate synthase"/>
    <property type="match status" value="1"/>
</dbReference>